<evidence type="ECO:0008006" key="4">
    <source>
        <dbReference type="Google" id="ProtNLM"/>
    </source>
</evidence>
<feature type="region of interest" description="Disordered" evidence="1">
    <location>
        <begin position="52"/>
        <end position="81"/>
    </location>
</feature>
<evidence type="ECO:0000313" key="3">
    <source>
        <dbReference type="Proteomes" id="UP000190460"/>
    </source>
</evidence>
<evidence type="ECO:0000256" key="1">
    <source>
        <dbReference type="SAM" id="MobiDB-lite"/>
    </source>
</evidence>
<dbReference type="AlphaFoldDB" id="A0A1T4W869"/>
<proteinExistence type="predicted"/>
<dbReference type="OrthoDB" id="5625063at2"/>
<dbReference type="InterPro" id="IPR028974">
    <property type="entry name" value="TSP_type-3_rpt"/>
</dbReference>
<dbReference type="RefSeq" id="WP_078921665.1">
    <property type="nucleotide sequence ID" value="NZ_FUYB01000004.1"/>
</dbReference>
<dbReference type="PROSITE" id="PS00018">
    <property type="entry name" value="EF_HAND_1"/>
    <property type="match status" value="1"/>
</dbReference>
<evidence type="ECO:0000313" key="2">
    <source>
        <dbReference type="EMBL" id="SKA73195.1"/>
    </source>
</evidence>
<name>A0A1T4W869_9GAMM</name>
<dbReference type="EMBL" id="FUYB01000004">
    <property type="protein sequence ID" value="SKA73195.1"/>
    <property type="molecule type" value="Genomic_DNA"/>
</dbReference>
<dbReference type="InterPro" id="IPR018247">
    <property type="entry name" value="EF_Hand_1_Ca_BS"/>
</dbReference>
<feature type="region of interest" description="Disordered" evidence="1">
    <location>
        <begin position="134"/>
        <end position="162"/>
    </location>
</feature>
<accession>A0A1T4W869</accession>
<gene>
    <name evidence="2" type="ORF">SAMN02745130_01183</name>
</gene>
<dbReference type="Proteomes" id="UP000190460">
    <property type="component" value="Unassembled WGS sequence"/>
</dbReference>
<dbReference type="GO" id="GO:0005509">
    <property type="term" value="F:calcium ion binding"/>
    <property type="evidence" value="ECO:0007669"/>
    <property type="project" value="InterPro"/>
</dbReference>
<organism evidence="2 3">
    <name type="scientific">Thiothrix eikelboomii</name>
    <dbReference type="NCBI Taxonomy" id="92487"/>
    <lineage>
        <taxon>Bacteria</taxon>
        <taxon>Pseudomonadati</taxon>
        <taxon>Pseudomonadota</taxon>
        <taxon>Gammaproteobacteria</taxon>
        <taxon>Thiotrichales</taxon>
        <taxon>Thiotrichaceae</taxon>
        <taxon>Thiothrix</taxon>
    </lineage>
</organism>
<dbReference type="SUPFAM" id="SSF103647">
    <property type="entry name" value="TSP type-3 repeat"/>
    <property type="match status" value="1"/>
</dbReference>
<protein>
    <recommendedName>
        <fullName evidence="4">Thrombospondin type 3 repeat-containing protein</fullName>
    </recommendedName>
</protein>
<keyword evidence="3" id="KW-1185">Reference proteome</keyword>
<dbReference type="STRING" id="92487.SAMN02745130_01183"/>
<dbReference type="Gene3D" id="4.10.1080.10">
    <property type="entry name" value="TSP type-3 repeat"/>
    <property type="match status" value="2"/>
</dbReference>
<sequence length="435" mass="47053">MQAKTILIGLILSVLSLTPWIIQADTLSSHRPQPDFDQDGLGDELERQLKTDPALADTDGDGVLDGIEVGANPKQPLDTDQDSIINAVDWEDDGDQIPSVLESKQDTDQDGLANYLDLDSDADGQPDQEEARLAGLDSDQDGIDDRFDADFTQGQDRNGDGVDDKSVLVAAITQFSSKPVLATQSLTPAVPPSPALKPSTEVSSTNEVLEVEVSETAELSMVVNPSLFEGNARILAKKPDTDGDGVPDDLELGLDAKHPVDTDGDGIFDFLDEDDDGDHVLTVIEGEADRDGDGRVNYLDVDESGYFYCANSGRIVKGIKHFKITPSHEVVLQADAKTGRYRWYALKPGTYTLQFILPKGLRTVTELEKGQLYVTGANGAVVNLGWSESISQEGRLARFNPQQLPVWYSSFVIQAGAPPIINQNIPLTGEACLSR</sequence>
<reference evidence="2 3" key="1">
    <citation type="submission" date="2017-02" db="EMBL/GenBank/DDBJ databases">
        <authorList>
            <person name="Peterson S.W."/>
        </authorList>
    </citation>
    <scope>NUCLEOTIDE SEQUENCE [LARGE SCALE GENOMIC DNA]</scope>
    <source>
        <strain evidence="2 3">ATCC 49788</strain>
    </source>
</reference>